<evidence type="ECO:0000256" key="5">
    <source>
        <dbReference type="ARBA" id="ARBA00023204"/>
    </source>
</evidence>
<evidence type="ECO:0000256" key="6">
    <source>
        <dbReference type="ARBA" id="ARBA00023242"/>
    </source>
</evidence>
<sequence length="126" mass="14468">MPCSGLQFSASNFIQGASQSRSIHQFFNKIPKSSNESSVSSPTCSKPTYDKSRTVAPLWDQDIDESLEYLCDKCHKKVLLVNIDEHTDYHFALDIQRQVNQELNQSKKRANDDTQESNKKNKFFFS</sequence>
<evidence type="ECO:0000313" key="9">
    <source>
        <dbReference type="EMBL" id="ORE22311.1"/>
    </source>
</evidence>
<keyword evidence="5" id="KW-0234">DNA repair</keyword>
<evidence type="ECO:0000259" key="8">
    <source>
        <dbReference type="PROSITE" id="PS51907"/>
    </source>
</evidence>
<proteinExistence type="predicted"/>
<feature type="compositionally biased region" description="Basic and acidic residues" evidence="7">
    <location>
        <begin position="109"/>
        <end position="119"/>
    </location>
</feature>
<dbReference type="EMBL" id="KV921268">
    <property type="protein sequence ID" value="ORE22311.1"/>
    <property type="molecule type" value="Genomic_DNA"/>
</dbReference>
<dbReference type="InterPro" id="IPR041298">
    <property type="entry name" value="UBZ3"/>
</dbReference>
<dbReference type="AlphaFoldDB" id="A0A1X0SDT2"/>
<evidence type="ECO:0000256" key="3">
    <source>
        <dbReference type="ARBA" id="ARBA00022723"/>
    </source>
</evidence>
<dbReference type="PROSITE" id="PS51907">
    <property type="entry name" value="ZF_UBZ3"/>
    <property type="match status" value="1"/>
</dbReference>
<gene>
    <name evidence="9" type="ORF">BCV71DRAFT_8100</name>
</gene>
<dbReference type="Pfam" id="PF18439">
    <property type="entry name" value="zf_UBZ"/>
    <property type="match status" value="1"/>
</dbReference>
<dbReference type="GO" id="GO:0005634">
    <property type="term" value="C:nucleus"/>
    <property type="evidence" value="ECO:0007669"/>
    <property type="project" value="UniProtKB-SubCell"/>
</dbReference>
<feature type="domain" description="UBZ3-type" evidence="8">
    <location>
        <begin position="64"/>
        <end position="98"/>
    </location>
</feature>
<dbReference type="VEuPathDB" id="FungiDB:BCV72DRAFT_241141"/>
<organism evidence="9 10">
    <name type="scientific">Rhizopus microsporus</name>
    <dbReference type="NCBI Taxonomy" id="58291"/>
    <lineage>
        <taxon>Eukaryota</taxon>
        <taxon>Fungi</taxon>
        <taxon>Fungi incertae sedis</taxon>
        <taxon>Mucoromycota</taxon>
        <taxon>Mucoromycotina</taxon>
        <taxon>Mucoromycetes</taxon>
        <taxon>Mucorales</taxon>
        <taxon>Mucorineae</taxon>
        <taxon>Rhizopodaceae</taxon>
        <taxon>Rhizopus</taxon>
    </lineage>
</organism>
<dbReference type="GO" id="GO:0046872">
    <property type="term" value="F:metal ion binding"/>
    <property type="evidence" value="ECO:0007669"/>
    <property type="project" value="UniProtKB-KW"/>
</dbReference>
<keyword evidence="2" id="KW-0808">Transferase</keyword>
<evidence type="ECO:0000256" key="2">
    <source>
        <dbReference type="ARBA" id="ARBA00022679"/>
    </source>
</evidence>
<reference evidence="9 10" key="1">
    <citation type="journal article" date="2016" name="Proc. Natl. Acad. Sci. U.S.A.">
        <title>Lipid metabolic changes in an early divergent fungus govern the establishment of a mutualistic symbiosis with endobacteria.</title>
        <authorList>
            <person name="Lastovetsky O.A."/>
            <person name="Gaspar M.L."/>
            <person name="Mondo S.J."/>
            <person name="LaButti K.M."/>
            <person name="Sandor L."/>
            <person name="Grigoriev I.V."/>
            <person name="Henry S.A."/>
            <person name="Pawlowska T.E."/>
        </authorList>
    </citation>
    <scope>NUCLEOTIDE SEQUENCE [LARGE SCALE GENOMIC DNA]</scope>
    <source>
        <strain evidence="9 10">ATCC 11559</strain>
    </source>
</reference>
<dbReference type="GO" id="GO:0006281">
    <property type="term" value="P:DNA repair"/>
    <property type="evidence" value="ECO:0007669"/>
    <property type="project" value="UniProtKB-KW"/>
</dbReference>
<dbReference type="Proteomes" id="UP000242381">
    <property type="component" value="Unassembled WGS sequence"/>
</dbReference>
<keyword evidence="6" id="KW-0539">Nucleus</keyword>
<evidence type="ECO:0000256" key="7">
    <source>
        <dbReference type="SAM" id="MobiDB-lite"/>
    </source>
</evidence>
<keyword evidence="4" id="KW-0227">DNA damage</keyword>
<name>A0A1X0SDT2_RHIZD</name>
<evidence type="ECO:0000256" key="1">
    <source>
        <dbReference type="ARBA" id="ARBA00004123"/>
    </source>
</evidence>
<keyword evidence="3" id="KW-0479">Metal-binding</keyword>
<evidence type="ECO:0000256" key="4">
    <source>
        <dbReference type="ARBA" id="ARBA00022763"/>
    </source>
</evidence>
<comment type="subcellular location">
    <subcellularLocation>
        <location evidence="1">Nucleus</location>
    </subcellularLocation>
</comment>
<feature type="region of interest" description="Disordered" evidence="7">
    <location>
        <begin position="102"/>
        <end position="126"/>
    </location>
</feature>
<protein>
    <recommendedName>
        <fullName evidence="8">UBZ3-type domain-containing protein</fullName>
    </recommendedName>
</protein>
<accession>A0A1X0SDT2</accession>
<dbReference type="GO" id="GO:0016740">
    <property type="term" value="F:transferase activity"/>
    <property type="evidence" value="ECO:0007669"/>
    <property type="project" value="UniProtKB-KW"/>
</dbReference>
<evidence type="ECO:0000313" key="10">
    <source>
        <dbReference type="Proteomes" id="UP000242381"/>
    </source>
</evidence>